<feature type="binding site" evidence="9">
    <location>
        <position position="98"/>
    </location>
    <ligand>
        <name>substrate</name>
    </ligand>
</feature>
<keyword evidence="10" id="KW-0170">Cobalt</keyword>
<feature type="binding site" evidence="10">
    <location>
        <position position="218"/>
    </location>
    <ligand>
        <name>Mn(2+)</name>
        <dbReference type="ChEBI" id="CHEBI:29035"/>
    </ligand>
</feature>
<dbReference type="EMBL" id="LYPB01000042">
    <property type="protein sequence ID" value="OAS23071.1"/>
    <property type="molecule type" value="Genomic_DNA"/>
</dbReference>
<evidence type="ECO:0000256" key="3">
    <source>
        <dbReference type="ARBA" id="ARBA00022723"/>
    </source>
</evidence>
<evidence type="ECO:0000256" key="1">
    <source>
        <dbReference type="ARBA" id="ARBA00001936"/>
    </source>
</evidence>
<gene>
    <name evidence="14" type="ORF">A8708_23210</name>
</gene>
<dbReference type="InterPro" id="IPR001088">
    <property type="entry name" value="Glyco_hydro_4"/>
</dbReference>
<dbReference type="AlphaFoldDB" id="A0A198APY7"/>
<keyword evidence="5 12" id="KW-0520">NAD</keyword>
<feature type="binding site" evidence="9">
    <location>
        <position position="154"/>
    </location>
    <ligand>
        <name>substrate</name>
    </ligand>
</feature>
<evidence type="ECO:0000256" key="2">
    <source>
        <dbReference type="ARBA" id="ARBA00010141"/>
    </source>
</evidence>
<keyword evidence="15" id="KW-1185">Reference proteome</keyword>
<evidence type="ECO:0000256" key="7">
    <source>
        <dbReference type="ARBA" id="ARBA00023277"/>
    </source>
</evidence>
<evidence type="ECO:0000313" key="15">
    <source>
        <dbReference type="Proteomes" id="UP000078454"/>
    </source>
</evidence>
<keyword evidence="6 10" id="KW-0464">Manganese</keyword>
<dbReference type="RefSeq" id="WP_068661920.1">
    <property type="nucleotide sequence ID" value="NZ_LYPB01000042.1"/>
</dbReference>
<feature type="domain" description="Glycosyl hydrolase family 4 C-terminal" evidence="13">
    <location>
        <begin position="213"/>
        <end position="435"/>
    </location>
</feature>
<keyword evidence="7" id="KW-0119">Carbohydrate metabolism</keyword>
<sequence>MTSTQIQKPKVVVIGAGSLFFGRQSIWQMVHSEYLNRGTLALVDTNEERLNKMVTLAKMVAAENQVELVIEGSTDRRDVLPGADFVVLSFAEDTVKYRGIDCAISEKYGIRMCSGDTIGPGGIFRAMRELPVIMDCARDIEALCPDAWVINYINPSAVHGIALSRYAPKLKSFALCDGHHMPGKKINYAWRAGIVADPNEYTADMDSRFDLRIAGVNHFTWMLKADYDGVDVMPRIAASMKQSAETETAGGDTGAKAKDNDAISYQLYDIYGYVPTCTPHTKEYLRFWQGLGSTPDAIPPLSIWETEARYLRHDAMWQQVDDFIEGRLPIQSYMDTFGPDHATDIIENMVGGLGKPYYINTTNQGAVPNMNDDAFLELLCEVSMDGIKPLPVGDMPRGLRGLQELVLDAHELTAEAVVEGSREKLRRAMLTDPLVNSIADADLIIEELLELERDVIPSSWYATSEQDASKALVSNPAR</sequence>
<accession>A0A198APY7</accession>
<comment type="cofactor">
    <cofactor evidence="1">
        <name>Mn(2+)</name>
        <dbReference type="ChEBI" id="CHEBI:29035"/>
    </cofactor>
</comment>
<dbReference type="OrthoDB" id="9808275at2"/>
<dbReference type="SUPFAM" id="SSF56327">
    <property type="entry name" value="LDH C-terminal domain-like"/>
    <property type="match status" value="1"/>
</dbReference>
<evidence type="ECO:0000256" key="12">
    <source>
        <dbReference type="RuleBase" id="RU361152"/>
    </source>
</evidence>
<evidence type="ECO:0000256" key="8">
    <source>
        <dbReference type="ARBA" id="ARBA00023295"/>
    </source>
</evidence>
<dbReference type="GO" id="GO:0046872">
    <property type="term" value="F:metal ion binding"/>
    <property type="evidence" value="ECO:0007669"/>
    <property type="project" value="UniProtKB-KW"/>
</dbReference>
<dbReference type="PANTHER" id="PTHR32092">
    <property type="entry name" value="6-PHOSPHO-BETA-GLUCOSIDASE-RELATED"/>
    <property type="match status" value="1"/>
</dbReference>
<dbReference type="SUPFAM" id="SSF51735">
    <property type="entry name" value="NAD(P)-binding Rossmann-fold domains"/>
    <property type="match status" value="1"/>
</dbReference>
<dbReference type="InterPro" id="IPR022616">
    <property type="entry name" value="Glyco_hydro_4_C"/>
</dbReference>
<dbReference type="InterPro" id="IPR053715">
    <property type="entry name" value="GH4_Enzyme_sf"/>
</dbReference>
<dbReference type="PANTHER" id="PTHR32092:SF6">
    <property type="entry name" value="ALPHA-GALACTOSIDASE"/>
    <property type="match status" value="1"/>
</dbReference>
<organism evidence="14 15">
    <name type="scientific">Paenibacillus oryzisoli</name>
    <dbReference type="NCBI Taxonomy" id="1850517"/>
    <lineage>
        <taxon>Bacteria</taxon>
        <taxon>Bacillati</taxon>
        <taxon>Bacillota</taxon>
        <taxon>Bacilli</taxon>
        <taxon>Bacillales</taxon>
        <taxon>Paenibacillaceae</taxon>
        <taxon>Paenibacillus</taxon>
    </lineage>
</organism>
<dbReference type="GO" id="GO:0016616">
    <property type="term" value="F:oxidoreductase activity, acting on the CH-OH group of donors, NAD or NADP as acceptor"/>
    <property type="evidence" value="ECO:0007669"/>
    <property type="project" value="InterPro"/>
</dbReference>
<dbReference type="Pfam" id="PF11975">
    <property type="entry name" value="Glyco_hydro_4C"/>
    <property type="match status" value="1"/>
</dbReference>
<keyword evidence="10" id="KW-0408">Iron</keyword>
<protein>
    <submittedName>
        <fullName evidence="14">Glycoside hydrolase family 4</fullName>
    </submittedName>
</protein>
<evidence type="ECO:0000256" key="11">
    <source>
        <dbReference type="PIRSR" id="PIRSR601088-4"/>
    </source>
</evidence>
<keyword evidence="4 12" id="KW-0378">Hydrolase</keyword>
<proteinExistence type="inferred from homology"/>
<dbReference type="GO" id="GO:0004553">
    <property type="term" value="F:hydrolase activity, hydrolyzing O-glycosyl compounds"/>
    <property type="evidence" value="ECO:0007669"/>
    <property type="project" value="InterPro"/>
</dbReference>
<comment type="cofactor">
    <cofactor evidence="12">
        <name>NAD(+)</name>
        <dbReference type="ChEBI" id="CHEBI:57540"/>
    </cofactor>
    <text evidence="12">Binds 1 NAD(+) per subunit.</text>
</comment>
<evidence type="ECO:0000256" key="9">
    <source>
        <dbReference type="PIRSR" id="PIRSR601088-2"/>
    </source>
</evidence>
<keyword evidence="8 12" id="KW-0326">Glycosidase</keyword>
<name>A0A198APY7_9BACL</name>
<comment type="similarity">
    <text evidence="2 12">Belongs to the glycosyl hydrolase 4 family.</text>
</comment>
<dbReference type="PRINTS" id="PR00732">
    <property type="entry name" value="GLHYDRLASE4"/>
</dbReference>
<dbReference type="Pfam" id="PF02056">
    <property type="entry name" value="Glyco_hydro_4"/>
    <property type="match status" value="1"/>
</dbReference>
<evidence type="ECO:0000256" key="5">
    <source>
        <dbReference type="ARBA" id="ARBA00023027"/>
    </source>
</evidence>
<comment type="caution">
    <text evidence="14">The sequence shown here is derived from an EMBL/GenBank/DDBJ whole genome shotgun (WGS) entry which is preliminary data.</text>
</comment>
<evidence type="ECO:0000256" key="10">
    <source>
        <dbReference type="PIRSR" id="PIRSR601088-3"/>
    </source>
</evidence>
<evidence type="ECO:0000256" key="6">
    <source>
        <dbReference type="ARBA" id="ARBA00023211"/>
    </source>
</evidence>
<evidence type="ECO:0000259" key="13">
    <source>
        <dbReference type="Pfam" id="PF11975"/>
    </source>
</evidence>
<dbReference type="Gene3D" id="3.90.1820.10">
    <property type="entry name" value="AglA-like glucosidase"/>
    <property type="match status" value="1"/>
</dbReference>
<reference evidence="14 15" key="1">
    <citation type="submission" date="2016-05" db="EMBL/GenBank/DDBJ databases">
        <title>Paenibacillus sp. 1ZS3-15 nov., isolated from the rhizosphere soil.</title>
        <authorList>
            <person name="Zhang X.X."/>
            <person name="Zhang J."/>
        </authorList>
    </citation>
    <scope>NUCLEOTIDE SEQUENCE [LARGE SCALE GENOMIC DNA]</scope>
    <source>
        <strain evidence="14 15">1ZS3-15</strain>
    </source>
</reference>
<dbReference type="InterPro" id="IPR036291">
    <property type="entry name" value="NAD(P)-bd_dom_sf"/>
</dbReference>
<keyword evidence="10" id="KW-0533">Nickel</keyword>
<dbReference type="STRING" id="1850517.A8708_23210"/>
<dbReference type="Proteomes" id="UP000078454">
    <property type="component" value="Unassembled WGS sequence"/>
</dbReference>
<feature type="site" description="Increases basicity of active site Tyr" evidence="11">
    <location>
        <position position="116"/>
    </location>
</feature>
<evidence type="ECO:0000313" key="14">
    <source>
        <dbReference type="EMBL" id="OAS23071.1"/>
    </source>
</evidence>
<dbReference type="GO" id="GO:0005975">
    <property type="term" value="P:carbohydrate metabolic process"/>
    <property type="evidence" value="ECO:0007669"/>
    <property type="project" value="InterPro"/>
</dbReference>
<dbReference type="InterPro" id="IPR015955">
    <property type="entry name" value="Lactate_DH/Glyco_Ohase_4_C"/>
</dbReference>
<evidence type="ECO:0000256" key="4">
    <source>
        <dbReference type="ARBA" id="ARBA00022801"/>
    </source>
</evidence>
<keyword evidence="3 10" id="KW-0479">Metal-binding</keyword>
<feature type="binding site" evidence="10">
    <location>
        <position position="176"/>
    </location>
    <ligand>
        <name>Mn(2+)</name>
        <dbReference type="ChEBI" id="CHEBI:29035"/>
    </ligand>
</feature>